<feature type="transmembrane region" description="Helical" evidence="1">
    <location>
        <begin position="41"/>
        <end position="62"/>
    </location>
</feature>
<comment type="caution">
    <text evidence="2">The sequence shown here is derived from an EMBL/GenBank/DDBJ whole genome shotgun (WGS) entry which is preliminary data.</text>
</comment>
<dbReference type="InterPro" id="IPR002749">
    <property type="entry name" value="DUF63"/>
</dbReference>
<keyword evidence="1" id="KW-0812">Transmembrane</keyword>
<reference evidence="2 3" key="1">
    <citation type="journal article" date="2019" name="Int. J. Syst. Evol. Microbiol.">
        <title>The Global Catalogue of Microorganisms (GCM) 10K type strain sequencing project: providing services to taxonomists for standard genome sequencing and annotation.</title>
        <authorList>
            <consortium name="The Broad Institute Genomics Platform"/>
            <consortium name="The Broad Institute Genome Sequencing Center for Infectious Disease"/>
            <person name="Wu L."/>
            <person name="Ma J."/>
        </authorList>
    </citation>
    <scope>NUCLEOTIDE SEQUENCE [LARGE SCALE GENOMIC DNA]</scope>
    <source>
        <strain evidence="2 3">PSR21</strain>
    </source>
</reference>
<sequence length="147" mass="15139">MSPAAPNLAWTAFGVLGTLVVTAASWELLRQIAPTVADRAGYVGLFAVFGQVLDGVSTLIGVDALSLAERVPLSRAILGVAAELPTAPLFGTGWLFVLVKLGLALAVVVAVADLRGADDDYRRGVLLAAGLVGLIPGLSNLWLYATV</sequence>
<evidence type="ECO:0000256" key="1">
    <source>
        <dbReference type="SAM" id="Phobius"/>
    </source>
</evidence>
<keyword evidence="1" id="KW-0472">Membrane</keyword>
<evidence type="ECO:0000313" key="2">
    <source>
        <dbReference type="EMBL" id="MFC7316302.1"/>
    </source>
</evidence>
<keyword evidence="1" id="KW-1133">Transmembrane helix</keyword>
<organism evidence="2 3">
    <name type="scientific">Halomarina halobia</name>
    <dbReference type="NCBI Taxonomy" id="3033386"/>
    <lineage>
        <taxon>Archaea</taxon>
        <taxon>Methanobacteriati</taxon>
        <taxon>Methanobacteriota</taxon>
        <taxon>Stenosarchaea group</taxon>
        <taxon>Halobacteria</taxon>
        <taxon>Halobacteriales</taxon>
        <taxon>Natronomonadaceae</taxon>
        <taxon>Halomarina</taxon>
    </lineage>
</organism>
<keyword evidence="3" id="KW-1185">Reference proteome</keyword>
<feature type="transmembrane region" description="Helical" evidence="1">
    <location>
        <begin position="12"/>
        <end position="29"/>
    </location>
</feature>
<dbReference type="PANTHER" id="PTHR40700:SF1">
    <property type="entry name" value="DUF63 DOMAIN-CONTAINING PROTEIN"/>
    <property type="match status" value="1"/>
</dbReference>
<dbReference type="RefSeq" id="WP_276304439.1">
    <property type="nucleotide sequence ID" value="NZ_CP119992.1"/>
</dbReference>
<feature type="transmembrane region" description="Helical" evidence="1">
    <location>
        <begin position="93"/>
        <end position="112"/>
    </location>
</feature>
<dbReference type="GeneID" id="79313980"/>
<feature type="transmembrane region" description="Helical" evidence="1">
    <location>
        <begin position="124"/>
        <end position="145"/>
    </location>
</feature>
<protein>
    <submittedName>
        <fullName evidence="2">DUF63 family protein</fullName>
    </submittedName>
</protein>
<dbReference type="PANTHER" id="PTHR40700">
    <property type="entry name" value="HYPOTHETICAL MEMBRANE PROTEIN, CONSERVED, DUF63 FAMILY"/>
    <property type="match status" value="1"/>
</dbReference>
<name>A0ABD6A857_9EURY</name>
<dbReference type="Pfam" id="PF01889">
    <property type="entry name" value="DUF63"/>
    <property type="match status" value="1"/>
</dbReference>
<dbReference type="Proteomes" id="UP001596547">
    <property type="component" value="Unassembled WGS sequence"/>
</dbReference>
<accession>A0ABD6A857</accession>
<dbReference type="EMBL" id="JBHTBF010000002">
    <property type="protein sequence ID" value="MFC7316302.1"/>
    <property type="molecule type" value="Genomic_DNA"/>
</dbReference>
<proteinExistence type="predicted"/>
<gene>
    <name evidence="2" type="ORF">ACFQPE_05760</name>
</gene>
<evidence type="ECO:0000313" key="3">
    <source>
        <dbReference type="Proteomes" id="UP001596547"/>
    </source>
</evidence>
<dbReference type="AlphaFoldDB" id="A0ABD6A857"/>